<keyword evidence="8 13" id="KW-0547">Nucleotide-binding</keyword>
<evidence type="ECO:0000256" key="2">
    <source>
        <dbReference type="ARBA" id="ARBA00009060"/>
    </source>
</evidence>
<dbReference type="Gene3D" id="3.90.190.20">
    <property type="entry name" value="Mur ligase, C-terminal domain"/>
    <property type="match status" value="1"/>
</dbReference>
<dbReference type="InterPro" id="IPR036615">
    <property type="entry name" value="Mur_ligase_C_dom_sf"/>
</dbReference>
<dbReference type="EMBL" id="JACYTR010000040">
    <property type="protein sequence ID" value="MBD8527082.1"/>
    <property type="molecule type" value="Genomic_DNA"/>
</dbReference>
<comment type="catalytic activity">
    <reaction evidence="12">
        <text>[L-4-(L-arginin-2-N-yl)aspartate](n) + L-aspartate + ATP = [L-4-(L-arginin-2-N-yl)aspartate](n)-L-aspartate + ADP + phosphate + H(+)</text>
        <dbReference type="Rhea" id="RHEA:13277"/>
        <dbReference type="Rhea" id="RHEA-COMP:13728"/>
        <dbReference type="Rhea" id="RHEA-COMP:13733"/>
        <dbReference type="ChEBI" id="CHEBI:15378"/>
        <dbReference type="ChEBI" id="CHEBI:29991"/>
        <dbReference type="ChEBI" id="CHEBI:30616"/>
        <dbReference type="ChEBI" id="CHEBI:43474"/>
        <dbReference type="ChEBI" id="CHEBI:137986"/>
        <dbReference type="ChEBI" id="CHEBI:137990"/>
        <dbReference type="ChEBI" id="CHEBI:456216"/>
        <dbReference type="EC" id="6.3.2.29"/>
    </reaction>
</comment>
<evidence type="ECO:0000313" key="17">
    <source>
        <dbReference type="Proteomes" id="UP000613768"/>
    </source>
</evidence>
<keyword evidence="9 13" id="KW-0067">ATP-binding</keyword>
<evidence type="ECO:0000256" key="4">
    <source>
        <dbReference type="ARBA" id="ARBA00012968"/>
    </source>
</evidence>
<dbReference type="NCBIfam" id="TIGR02068">
    <property type="entry name" value="cya_phycin_syn"/>
    <property type="match status" value="1"/>
</dbReference>
<dbReference type="SUPFAM" id="SSF56059">
    <property type="entry name" value="Glutathione synthetase ATP-binding domain-like"/>
    <property type="match status" value="1"/>
</dbReference>
<dbReference type="InterPro" id="IPR036565">
    <property type="entry name" value="Mur-like_cat_sf"/>
</dbReference>
<dbReference type="SUPFAM" id="SSF53623">
    <property type="entry name" value="MurD-like peptide ligases, catalytic domain"/>
    <property type="match status" value="1"/>
</dbReference>
<dbReference type="PANTHER" id="PTHR23135:SF18">
    <property type="entry name" value="CYANOPHYCIN SYNTHETASE"/>
    <property type="match status" value="1"/>
</dbReference>
<comment type="function">
    <text evidence="1">Catalyzes the ATP-dependent polymerization of arginine and aspartate to multi-L-arginyl-poly-L-aspartic acid (cyanophycin; a water-insoluble reserve polymer).</text>
</comment>
<feature type="compositionally biased region" description="Low complexity" evidence="14">
    <location>
        <begin position="898"/>
        <end position="907"/>
    </location>
</feature>
<dbReference type="InterPro" id="IPR044019">
    <property type="entry name" value="Cyanophycin_syn_N"/>
</dbReference>
<accession>A0AAW3ZPJ9</accession>
<dbReference type="InterPro" id="IPR005479">
    <property type="entry name" value="CPAse_ATP-bd"/>
</dbReference>
<dbReference type="PANTHER" id="PTHR23135">
    <property type="entry name" value="MUR LIGASE FAMILY MEMBER"/>
    <property type="match status" value="1"/>
</dbReference>
<feature type="domain" description="ATP-grasp" evidence="15">
    <location>
        <begin position="232"/>
        <end position="485"/>
    </location>
</feature>
<dbReference type="InterPro" id="IPR013815">
    <property type="entry name" value="ATP_grasp_subdomain_1"/>
</dbReference>
<dbReference type="Gene3D" id="3.30.470.20">
    <property type="entry name" value="ATP-grasp fold, B domain"/>
    <property type="match status" value="1"/>
</dbReference>
<dbReference type="Gene3D" id="3.30.1490.20">
    <property type="entry name" value="ATP-grasp fold, A domain"/>
    <property type="match status" value="1"/>
</dbReference>
<comment type="subunit">
    <text evidence="3">Homodimer.</text>
</comment>
<evidence type="ECO:0000256" key="11">
    <source>
        <dbReference type="ARBA" id="ARBA00048094"/>
    </source>
</evidence>
<dbReference type="Pfam" id="PF02786">
    <property type="entry name" value="CPSase_L_D2"/>
    <property type="match status" value="1"/>
</dbReference>
<evidence type="ECO:0000256" key="5">
    <source>
        <dbReference type="ARBA" id="ARBA00013005"/>
    </source>
</evidence>
<dbReference type="RefSeq" id="WP_192030504.1">
    <property type="nucleotide sequence ID" value="NZ_JACYTR010000040.1"/>
</dbReference>
<comment type="caution">
    <text evidence="16">The sequence shown here is derived from an EMBL/GenBank/DDBJ whole genome shotgun (WGS) entry which is preliminary data.</text>
</comment>
<sequence length="931" mass="101778">MRILDRSVYVGPSLYAHFPVIKLELDLGELENWPTAKLGEMFVDALVEALPGLAEHGCSYREPGGLIRRMKEDEGTWLGHVMEHVAIELQNVAGSDVTFGKTRSIDGRPGVYTVVYEYTQREEGIAAGELALTLLCSLLPPDIRPADSVEADWNWPEARDEFIRYAQRRALGPSTASLVKAAEDRGIPWLRLNEQSLVQLGHGRFQQRIQATVTGKTSHIAVELASDKEETNKILGTLGLPVPRQELVQSESSAVRAARRIGYPVVTKPYNGNHGRGISIRLTSEEEVIEGFKKAREHSRSVIVETFLEGDDHRLLVVNGELVAATRRTPGHVVGDGMHTIRQLVDIVNQDPRRGVGHEKVLTRIELDAQAEMMMARQEVNADSVPERDRVIHLRSTANLSTGGTATDVTDIIHPDNRDMAMRAVRAIGLDVGGVDFLSTNIAESYKTIGGGICEVNAAPGFRMHVAPSEGRPRDAAGPVIDMLFPPGTPSRVPICAITGTNGKTTTARMMAHIAKMAGYTPGLTTTDGVYIDGQRTVEGDMTGPVSARMVLADPQIDFAVLETARGGLIRAGMGVPAVNVGAVLNVQSDHLGMKGIDTLEQLAEIKRIVVEVAEDCAVLNADDPNVLKMSAYTDAKVICYVTMNPQHALVREHIRAGGRACALEAGVNGQMITFYDKGSHIPLLWTHLIPATLEGRATHNVQNAMIAASIAFSMGIKLDAIRQGLRTFDTTFFQAPGRMNVFDEHPFKVLFDYGHNAHAVGVMADLAQRLDVRGRRIIVVAGPGDRRNEDLREIALAVAGRFDHYICRRDDALRGRAPDEVPQLIASVLREQGVKDEQISIIPDEKEAIDHALHMGRPGDLLLIFADALTRSWKQVIKFKPEGSAPTKPTPAPAPAVQPAEPEAPAFNEKDWEGMIRDERGIRFAKEQDD</sequence>
<dbReference type="GO" id="GO:0046872">
    <property type="term" value="F:metal ion binding"/>
    <property type="evidence" value="ECO:0007669"/>
    <property type="project" value="InterPro"/>
</dbReference>
<dbReference type="InterPro" id="IPR011761">
    <property type="entry name" value="ATP-grasp"/>
</dbReference>
<dbReference type="Pfam" id="PF02875">
    <property type="entry name" value="Mur_ligase_C"/>
    <property type="match status" value="1"/>
</dbReference>
<evidence type="ECO:0000256" key="7">
    <source>
        <dbReference type="ARBA" id="ARBA00022598"/>
    </source>
</evidence>
<gene>
    <name evidence="16" type="primary">cphA</name>
    <name evidence="16" type="ORF">IFO71_15175</name>
</gene>
<reference evidence="16 17" key="1">
    <citation type="submission" date="2020-09" db="EMBL/GenBank/DDBJ databases">
        <title>Pseudoxanthomonas sp. CAU 1598 isolated from sand of Yaerae Beach.</title>
        <authorList>
            <person name="Kim W."/>
        </authorList>
    </citation>
    <scope>NUCLEOTIDE SEQUENCE [LARGE SCALE GENOMIC DNA]</scope>
    <source>
        <strain evidence="16 17">CAU 1598</strain>
    </source>
</reference>
<dbReference type="Pfam" id="PF18921">
    <property type="entry name" value="Cyanophycin_syn"/>
    <property type="match status" value="1"/>
</dbReference>
<evidence type="ECO:0000256" key="8">
    <source>
        <dbReference type="ARBA" id="ARBA00022741"/>
    </source>
</evidence>
<evidence type="ECO:0000256" key="3">
    <source>
        <dbReference type="ARBA" id="ARBA00011738"/>
    </source>
</evidence>
<proteinExistence type="inferred from homology"/>
<keyword evidence="17" id="KW-1185">Reference proteome</keyword>
<evidence type="ECO:0000256" key="12">
    <source>
        <dbReference type="ARBA" id="ARBA00048425"/>
    </source>
</evidence>
<evidence type="ECO:0000256" key="9">
    <source>
        <dbReference type="ARBA" id="ARBA00022840"/>
    </source>
</evidence>
<feature type="region of interest" description="Disordered" evidence="14">
    <location>
        <begin position="882"/>
        <end position="913"/>
    </location>
</feature>
<evidence type="ECO:0000256" key="1">
    <source>
        <dbReference type="ARBA" id="ARBA00003184"/>
    </source>
</evidence>
<evidence type="ECO:0000256" key="13">
    <source>
        <dbReference type="PROSITE-ProRule" id="PRU00409"/>
    </source>
</evidence>
<evidence type="ECO:0000256" key="10">
    <source>
        <dbReference type="ARBA" id="ARBA00031353"/>
    </source>
</evidence>
<dbReference type="Gene3D" id="3.40.1190.10">
    <property type="entry name" value="Mur-like, catalytic domain"/>
    <property type="match status" value="1"/>
</dbReference>
<dbReference type="SUPFAM" id="SSF53244">
    <property type="entry name" value="MurD-like peptide ligases, peptide-binding domain"/>
    <property type="match status" value="1"/>
</dbReference>
<dbReference type="GO" id="GO:0071160">
    <property type="term" value="F:cyanophycin synthetase activity (L-aspartate-adding)"/>
    <property type="evidence" value="ECO:0007669"/>
    <property type="project" value="UniProtKB-EC"/>
</dbReference>
<evidence type="ECO:0000259" key="15">
    <source>
        <dbReference type="PROSITE" id="PS50975"/>
    </source>
</evidence>
<dbReference type="InterPro" id="IPR013221">
    <property type="entry name" value="Mur_ligase_cen"/>
</dbReference>
<name>A0AAW3ZPJ9_9GAMM</name>
<evidence type="ECO:0000313" key="16">
    <source>
        <dbReference type="EMBL" id="MBD8527082.1"/>
    </source>
</evidence>
<dbReference type="NCBIfam" id="NF010623">
    <property type="entry name" value="PRK14016.1"/>
    <property type="match status" value="1"/>
</dbReference>
<dbReference type="InterPro" id="IPR011810">
    <property type="entry name" value="Cya_phycin_syn"/>
</dbReference>
<comment type="catalytic activity">
    <reaction evidence="11">
        <text>[L-4-(L-arginin-2-N-yl)aspartate](n)-L-aspartate + L-arginine + ATP = [L-4-(L-arginin-2-N-yl)aspartate](n+1) + ADP + phosphate + H(+)</text>
        <dbReference type="Rhea" id="RHEA:23888"/>
        <dbReference type="Rhea" id="RHEA-COMP:13732"/>
        <dbReference type="Rhea" id="RHEA-COMP:13733"/>
        <dbReference type="ChEBI" id="CHEBI:15378"/>
        <dbReference type="ChEBI" id="CHEBI:30616"/>
        <dbReference type="ChEBI" id="CHEBI:32682"/>
        <dbReference type="ChEBI" id="CHEBI:43474"/>
        <dbReference type="ChEBI" id="CHEBI:137986"/>
        <dbReference type="ChEBI" id="CHEBI:137990"/>
        <dbReference type="ChEBI" id="CHEBI:456216"/>
        <dbReference type="EC" id="6.3.2.30"/>
    </reaction>
</comment>
<organism evidence="16 17">
    <name type="scientific">Pseudomarimonas arenosa</name>
    <dbReference type="NCBI Taxonomy" id="2774145"/>
    <lineage>
        <taxon>Bacteria</taxon>
        <taxon>Pseudomonadati</taxon>
        <taxon>Pseudomonadota</taxon>
        <taxon>Gammaproteobacteria</taxon>
        <taxon>Lysobacterales</taxon>
        <taxon>Lysobacteraceae</taxon>
        <taxon>Pseudomarimonas</taxon>
    </lineage>
</organism>
<dbReference type="InterPro" id="IPR004101">
    <property type="entry name" value="Mur_ligase_C"/>
</dbReference>
<protein>
    <recommendedName>
        <fullName evidence="6">Cyanophycin synthetase</fullName>
        <ecNumber evidence="5">6.3.2.29</ecNumber>
        <ecNumber evidence="4">6.3.2.30</ecNumber>
    </recommendedName>
    <alternativeName>
        <fullName evidence="10">Cyanophycin synthase</fullName>
    </alternativeName>
</protein>
<dbReference type="EC" id="6.3.2.29" evidence="5"/>
<dbReference type="GO" id="GO:0071161">
    <property type="term" value="F:cyanophycin synthetase activity (L-arginine-adding)"/>
    <property type="evidence" value="ECO:0007669"/>
    <property type="project" value="UniProtKB-EC"/>
</dbReference>
<evidence type="ECO:0000256" key="6">
    <source>
        <dbReference type="ARBA" id="ARBA00022036"/>
    </source>
</evidence>
<dbReference type="Proteomes" id="UP000613768">
    <property type="component" value="Unassembled WGS sequence"/>
</dbReference>
<dbReference type="Pfam" id="PF08245">
    <property type="entry name" value="Mur_ligase_M"/>
    <property type="match status" value="1"/>
</dbReference>
<evidence type="ECO:0000256" key="14">
    <source>
        <dbReference type="SAM" id="MobiDB-lite"/>
    </source>
</evidence>
<keyword evidence="7 16" id="KW-0436">Ligase</keyword>
<comment type="similarity">
    <text evidence="2">In the C-terminal section; belongs to the MurCDEF family.</text>
</comment>
<dbReference type="PROSITE" id="PS50975">
    <property type="entry name" value="ATP_GRASP"/>
    <property type="match status" value="1"/>
</dbReference>
<dbReference type="GO" id="GO:0005524">
    <property type="term" value="F:ATP binding"/>
    <property type="evidence" value="ECO:0007669"/>
    <property type="project" value="UniProtKB-UniRule"/>
</dbReference>
<dbReference type="AlphaFoldDB" id="A0AAW3ZPJ9"/>
<dbReference type="EC" id="6.3.2.30" evidence="4"/>